<dbReference type="RefSeq" id="WP_183586271.1">
    <property type="nucleotide sequence ID" value="NZ_JACHCA010000003.1"/>
</dbReference>
<sequence length="326" mass="36570">MNTKESAEIKALLQKYQADECTPDERARVEAWLEQLGKTSLTGITPSAEERILNRIRKRVIKGIPSRSAGRRVYVLQYLKVAALLLLVPGGFLLYSKWKQPAPQALQQYSTARGERKVLTLPDSTIVTLNSSSVLTISADFGEKKRIVKLTGEGFFQVKHDASKPFIVSTGNIQTQVLGTQFNVHAYNNESEYKIAVVSGMVSVGEKQAANKVVTIGKVLTRNLMLVYNLKAHQHYIKTADADKLSAWQNGQLYFDEATIPEITSTLSRMYNIDVQLQDKPGRNCKYTIGFNSQPLDKVLRVLSQLTGITYQYTNHKVFIQSQNCH</sequence>
<name>A0A841J795_9SPHI</name>
<keyword evidence="1" id="KW-1133">Transmembrane helix</keyword>
<evidence type="ECO:0000256" key="1">
    <source>
        <dbReference type="SAM" id="Phobius"/>
    </source>
</evidence>
<dbReference type="InterPro" id="IPR006860">
    <property type="entry name" value="FecR"/>
</dbReference>
<dbReference type="Gene3D" id="2.60.120.1440">
    <property type="match status" value="1"/>
</dbReference>
<evidence type="ECO:0000313" key="4">
    <source>
        <dbReference type="EMBL" id="MBB6127059.1"/>
    </source>
</evidence>
<evidence type="ECO:0000259" key="3">
    <source>
        <dbReference type="Pfam" id="PF16344"/>
    </source>
</evidence>
<protein>
    <submittedName>
        <fullName evidence="4">Ferric-dicitrate binding protein FerR (Iron transport regulator)</fullName>
    </submittedName>
</protein>
<dbReference type="InterPro" id="IPR032508">
    <property type="entry name" value="FecR_C"/>
</dbReference>
<dbReference type="PIRSF" id="PIRSF018266">
    <property type="entry name" value="FecR"/>
    <property type="match status" value="1"/>
</dbReference>
<feature type="domain" description="Protein FecR C-terminal" evidence="3">
    <location>
        <begin position="253"/>
        <end position="320"/>
    </location>
</feature>
<feature type="transmembrane region" description="Helical" evidence="1">
    <location>
        <begin position="75"/>
        <end position="95"/>
    </location>
</feature>
<dbReference type="Proteomes" id="UP000548326">
    <property type="component" value="Unassembled WGS sequence"/>
</dbReference>
<dbReference type="EMBL" id="JACHCA010000003">
    <property type="protein sequence ID" value="MBB6127059.1"/>
    <property type="molecule type" value="Genomic_DNA"/>
</dbReference>
<organism evidence="4 5">
    <name type="scientific">Mucilaginibacter lappiensis</name>
    <dbReference type="NCBI Taxonomy" id="354630"/>
    <lineage>
        <taxon>Bacteria</taxon>
        <taxon>Pseudomonadati</taxon>
        <taxon>Bacteroidota</taxon>
        <taxon>Sphingobacteriia</taxon>
        <taxon>Sphingobacteriales</taxon>
        <taxon>Sphingobacteriaceae</taxon>
        <taxon>Mucilaginibacter</taxon>
    </lineage>
</organism>
<keyword evidence="1" id="KW-0812">Transmembrane</keyword>
<keyword evidence="1" id="KW-0472">Membrane</keyword>
<dbReference type="InterPro" id="IPR012373">
    <property type="entry name" value="Ferrdict_sens_TM"/>
</dbReference>
<feature type="domain" description="FecR protein" evidence="2">
    <location>
        <begin position="108"/>
        <end position="202"/>
    </location>
</feature>
<dbReference type="AlphaFoldDB" id="A0A841J795"/>
<reference evidence="4 5" key="1">
    <citation type="submission" date="2020-08" db="EMBL/GenBank/DDBJ databases">
        <title>Genomic Encyclopedia of Type Strains, Phase IV (KMG-V): Genome sequencing to study the core and pangenomes of soil and plant-associated prokaryotes.</title>
        <authorList>
            <person name="Whitman W."/>
        </authorList>
    </citation>
    <scope>NUCLEOTIDE SEQUENCE [LARGE SCALE GENOMIC DNA]</scope>
    <source>
        <strain evidence="4 5">MP601</strain>
    </source>
</reference>
<gene>
    <name evidence="4" type="ORF">HDF22_001165</name>
</gene>
<evidence type="ECO:0000259" key="2">
    <source>
        <dbReference type="Pfam" id="PF04773"/>
    </source>
</evidence>
<dbReference type="Pfam" id="PF16344">
    <property type="entry name" value="FecR_C"/>
    <property type="match status" value="1"/>
</dbReference>
<dbReference type="PANTHER" id="PTHR30273">
    <property type="entry name" value="PERIPLASMIC SIGNAL SENSOR AND SIGMA FACTOR ACTIVATOR FECR-RELATED"/>
    <property type="match status" value="1"/>
</dbReference>
<dbReference type="PANTHER" id="PTHR30273:SF2">
    <property type="entry name" value="PROTEIN FECR"/>
    <property type="match status" value="1"/>
</dbReference>
<comment type="caution">
    <text evidence="4">The sequence shown here is derived from an EMBL/GenBank/DDBJ whole genome shotgun (WGS) entry which is preliminary data.</text>
</comment>
<dbReference type="Pfam" id="PF04773">
    <property type="entry name" value="FecR"/>
    <property type="match status" value="1"/>
</dbReference>
<accession>A0A841J795</accession>
<evidence type="ECO:0000313" key="5">
    <source>
        <dbReference type="Proteomes" id="UP000548326"/>
    </source>
</evidence>
<dbReference type="GO" id="GO:0016989">
    <property type="term" value="F:sigma factor antagonist activity"/>
    <property type="evidence" value="ECO:0007669"/>
    <property type="project" value="TreeGrafter"/>
</dbReference>
<proteinExistence type="predicted"/>
<dbReference type="Gene3D" id="3.55.50.30">
    <property type="match status" value="1"/>
</dbReference>